<keyword evidence="5 6" id="KW-0472">Membrane</keyword>
<evidence type="ECO:0000256" key="2">
    <source>
        <dbReference type="ARBA" id="ARBA00022448"/>
    </source>
</evidence>
<evidence type="ECO:0000256" key="4">
    <source>
        <dbReference type="ARBA" id="ARBA00022989"/>
    </source>
</evidence>
<dbReference type="PANTHER" id="PTHR10283">
    <property type="entry name" value="SOLUTE CARRIER FAMILY 13 MEMBER"/>
    <property type="match status" value="1"/>
</dbReference>
<feature type="transmembrane region" description="Helical" evidence="6">
    <location>
        <begin position="241"/>
        <end position="263"/>
    </location>
</feature>
<sequence length="483" mass="51583">MASNIGIGVDVDMAKIDLGVIVKLLISFGLPIGVLFMPIDWIPIDDLTLIQHRLLAIFLLAALLWVLEPVPVFATSILIIALELVMISDKGLHLFRTPPAGHDLGELMKYTDIFSAFSSPIIILFMGGFALAISASKYELDNNLARVLLKPFGHQPRFIMLGLMLITAVFSMFMSNTATTVMMLALLGPIVASAPKGDLGIKALVLCIPIAANTGGIATPIGTPPNAIALQYLTGENSIDFLSWMMMGLPFVVIQLTIAWFLLQKLFPSAQKEMKLKLDGKFQKNWRAIVVYATFASTILLWMTTKLHGMNTYVVSIIPLAVFTLTGIMGKAELKLINWDVLWLVAGGIAIGIGLDKTGLASALAHAIDYESLSPLAVILTLSIVCWLMANFMSNTATANLLMPIAAAIGASMESLATVGGLQGLLVVVAFSASLGMILPVSTPPNSLAYSTGLIESKDMAKTGVIIGVIGLLIVYAATLIIT</sequence>
<evidence type="ECO:0000256" key="6">
    <source>
        <dbReference type="SAM" id="Phobius"/>
    </source>
</evidence>
<feature type="transmembrane region" description="Helical" evidence="6">
    <location>
        <begin position="336"/>
        <end position="355"/>
    </location>
</feature>
<comment type="subcellular location">
    <subcellularLocation>
        <location evidence="1">Membrane</location>
        <topology evidence="1">Multi-pass membrane protein</topology>
    </subcellularLocation>
</comment>
<dbReference type="NCBIfam" id="TIGR00785">
    <property type="entry name" value="dass"/>
    <property type="match status" value="1"/>
</dbReference>
<accession>A0ABP2GZB2</accession>
<dbReference type="PANTHER" id="PTHR10283:SF92">
    <property type="entry name" value="LOW-AFFINITY PHOSPHATE TRANSPORTER PHO91"/>
    <property type="match status" value="1"/>
</dbReference>
<feature type="transmembrane region" description="Helical" evidence="6">
    <location>
        <begin position="461"/>
        <end position="482"/>
    </location>
</feature>
<gene>
    <name evidence="8" type="ORF">VIA_004094</name>
</gene>
<name>A0ABP2GZB2_VIBOR</name>
<evidence type="ECO:0000313" key="9">
    <source>
        <dbReference type="Proteomes" id="UP000003515"/>
    </source>
</evidence>
<comment type="caution">
    <text evidence="8">The sequence shown here is derived from an EMBL/GenBank/DDBJ whole genome shotgun (WGS) entry which is preliminary data.</text>
</comment>
<dbReference type="CDD" id="cd01115">
    <property type="entry name" value="SLC13_permease"/>
    <property type="match status" value="1"/>
</dbReference>
<keyword evidence="3 6" id="KW-0812">Transmembrane</keyword>
<dbReference type="InterPro" id="IPR004680">
    <property type="entry name" value="Cit_transptr-like_dom"/>
</dbReference>
<keyword evidence="2" id="KW-0813">Transport</keyword>
<proteinExistence type="predicted"/>
<evidence type="ECO:0000313" key="8">
    <source>
        <dbReference type="EMBL" id="EEX93447.1"/>
    </source>
</evidence>
<keyword evidence="4 6" id="KW-1133">Transmembrane helix</keyword>
<evidence type="ECO:0000256" key="1">
    <source>
        <dbReference type="ARBA" id="ARBA00004141"/>
    </source>
</evidence>
<keyword evidence="9" id="KW-1185">Reference proteome</keyword>
<dbReference type="EMBL" id="ACZV01000005">
    <property type="protein sequence ID" value="EEX93447.1"/>
    <property type="molecule type" value="Genomic_DNA"/>
</dbReference>
<dbReference type="InterPro" id="IPR001898">
    <property type="entry name" value="SLC13A/DASS"/>
</dbReference>
<feature type="transmembrane region" description="Helical" evidence="6">
    <location>
        <begin position="310"/>
        <end position="329"/>
    </location>
</feature>
<feature type="domain" description="Citrate transporter-like" evidence="7">
    <location>
        <begin position="63"/>
        <end position="414"/>
    </location>
</feature>
<feature type="transmembrane region" description="Helical" evidence="6">
    <location>
        <begin position="20"/>
        <end position="37"/>
    </location>
</feature>
<feature type="transmembrane region" description="Helical" evidence="6">
    <location>
        <begin position="415"/>
        <end position="441"/>
    </location>
</feature>
<feature type="transmembrane region" description="Helical" evidence="6">
    <location>
        <begin position="113"/>
        <end position="138"/>
    </location>
</feature>
<feature type="transmembrane region" description="Helical" evidence="6">
    <location>
        <begin position="375"/>
        <end position="394"/>
    </location>
</feature>
<feature type="transmembrane region" description="Helical" evidence="6">
    <location>
        <begin position="284"/>
        <end position="304"/>
    </location>
</feature>
<reference evidence="8 9" key="1">
    <citation type="submission" date="2009-10" db="EMBL/GenBank/DDBJ databases">
        <authorList>
            <consortium name="Los Alamos National Laboratory (LANL)"/>
            <consortium name="National Microbial Pathogen Data Resource (NMPDR)"/>
            <person name="Munk A.C."/>
            <person name="Chertkov O."/>
            <person name="Tapia R."/>
            <person name="Green L."/>
            <person name="Rogers Y."/>
            <person name="Detter J.C."/>
            <person name="Bruce D."/>
            <person name="Brettin T.S."/>
            <person name="Colwell R.R."/>
            <person name="Huq A."/>
            <person name="Grim C.J."/>
            <person name="Hasan N.A."/>
            <person name="Bartels D."/>
            <person name="Vonstein V."/>
        </authorList>
    </citation>
    <scope>NUCLEOTIDE SEQUENCE [LARGE SCALE GENOMIC DNA]</scope>
    <source>
        <strain evidence="8 9">CIP 102891</strain>
    </source>
</reference>
<dbReference type="Proteomes" id="UP000003515">
    <property type="component" value="Unassembled WGS sequence"/>
</dbReference>
<feature type="transmembrane region" description="Helical" evidence="6">
    <location>
        <begin position="158"/>
        <end position="187"/>
    </location>
</feature>
<evidence type="ECO:0000256" key="3">
    <source>
        <dbReference type="ARBA" id="ARBA00022692"/>
    </source>
</evidence>
<protein>
    <submittedName>
        <fullName evidence="8">Transporter</fullName>
    </submittedName>
</protein>
<organism evidence="8 9">
    <name type="scientific">Vibrio orientalis CIP 102891 = ATCC 33934</name>
    <dbReference type="NCBI Taxonomy" id="675816"/>
    <lineage>
        <taxon>Bacteria</taxon>
        <taxon>Pseudomonadati</taxon>
        <taxon>Pseudomonadota</taxon>
        <taxon>Gammaproteobacteria</taxon>
        <taxon>Vibrionales</taxon>
        <taxon>Vibrionaceae</taxon>
        <taxon>Vibrio</taxon>
        <taxon>Vibrio oreintalis group</taxon>
    </lineage>
</organism>
<feature type="transmembrane region" description="Helical" evidence="6">
    <location>
        <begin position="199"/>
        <end position="221"/>
    </location>
</feature>
<evidence type="ECO:0000256" key="5">
    <source>
        <dbReference type="ARBA" id="ARBA00023136"/>
    </source>
</evidence>
<dbReference type="Pfam" id="PF03600">
    <property type="entry name" value="CitMHS"/>
    <property type="match status" value="1"/>
</dbReference>
<evidence type="ECO:0000259" key="7">
    <source>
        <dbReference type="Pfam" id="PF03600"/>
    </source>
</evidence>